<evidence type="ECO:0000313" key="2">
    <source>
        <dbReference type="EMBL" id="CAD8718141.1"/>
    </source>
</evidence>
<feature type="transmembrane region" description="Helical" evidence="1">
    <location>
        <begin position="424"/>
        <end position="448"/>
    </location>
</feature>
<protein>
    <submittedName>
        <fullName evidence="2">Uncharacterized protein</fullName>
    </submittedName>
</protein>
<gene>
    <name evidence="2" type="ORF">CNEB1095_LOCUS2689</name>
</gene>
<dbReference type="AlphaFoldDB" id="A0A7S0SVQ4"/>
<accession>A0A7S0SVQ4</accession>
<feature type="transmembrane region" description="Helical" evidence="1">
    <location>
        <begin position="511"/>
        <end position="532"/>
    </location>
</feature>
<feature type="transmembrane region" description="Helical" evidence="1">
    <location>
        <begin position="538"/>
        <end position="557"/>
    </location>
</feature>
<dbReference type="EMBL" id="HBFD01004132">
    <property type="protein sequence ID" value="CAD8718141.1"/>
    <property type="molecule type" value="Transcribed_RNA"/>
</dbReference>
<feature type="transmembrane region" description="Helical" evidence="1">
    <location>
        <begin position="42"/>
        <end position="64"/>
    </location>
</feature>
<name>A0A7S0SVQ4_9STRA</name>
<organism evidence="2">
    <name type="scientific">Chromulina nebulosa</name>
    <dbReference type="NCBI Taxonomy" id="96789"/>
    <lineage>
        <taxon>Eukaryota</taxon>
        <taxon>Sar</taxon>
        <taxon>Stramenopiles</taxon>
        <taxon>Ochrophyta</taxon>
        <taxon>Chrysophyceae</taxon>
        <taxon>Chromulinales</taxon>
        <taxon>Chromulinaceae</taxon>
        <taxon>Chromulina</taxon>
    </lineage>
</organism>
<feature type="transmembrane region" description="Helical" evidence="1">
    <location>
        <begin position="460"/>
        <end position="480"/>
    </location>
</feature>
<evidence type="ECO:0000256" key="1">
    <source>
        <dbReference type="SAM" id="Phobius"/>
    </source>
</evidence>
<reference evidence="2" key="1">
    <citation type="submission" date="2021-01" db="EMBL/GenBank/DDBJ databases">
        <authorList>
            <person name="Corre E."/>
            <person name="Pelletier E."/>
            <person name="Niang G."/>
            <person name="Scheremetjew M."/>
            <person name="Finn R."/>
            <person name="Kale V."/>
            <person name="Holt S."/>
            <person name="Cochrane G."/>
            <person name="Meng A."/>
            <person name="Brown T."/>
            <person name="Cohen L."/>
        </authorList>
    </citation>
    <scope>NUCLEOTIDE SEQUENCE</scope>
    <source>
        <strain evidence="2">UTEXLB2642</strain>
    </source>
</reference>
<proteinExistence type="predicted"/>
<feature type="transmembrane region" description="Helical" evidence="1">
    <location>
        <begin position="12"/>
        <end position="30"/>
    </location>
</feature>
<keyword evidence="1" id="KW-1133">Transmembrane helix</keyword>
<feature type="transmembrane region" description="Helical" evidence="1">
    <location>
        <begin position="399"/>
        <end position="418"/>
    </location>
</feature>
<keyword evidence="1" id="KW-0812">Transmembrane</keyword>
<feature type="transmembrane region" description="Helical" evidence="1">
    <location>
        <begin position="486"/>
        <end position="504"/>
    </location>
</feature>
<sequence length="584" mass="67250">MFNFFTSQRWDQWYLNFFLVYILLEIIGDSKYHNRIPTTVRYVPLAFMIVTQLVPTIGTTYMMWRCYDLMHLMATKTFGKWAFASVIIAQYIERFYLGGRDRSYIAGKCRKIGSLDLSRPSTLGDSILTKDAQDGFDQYLNRNSDMDSASFEMSSSADYLMTSKSSVKVEDAVVDEEDPQTIAVTEEVAMMSWVCVTCGTKNREPRHPNYQPDILFGSVGEYYTRKFAIIKPRRDMPCCKKCLTDADYQPTQASSHLFVHFPNRYQAFNNYPIKATVQPGIKSGAINKTINHIRSFFFGLRDDIDSPLIFNDWRLRKYLPSRFIEVQRQYKRKDEVFEIGEIVECMIQKLEWTRAVVIVSRRNHIYDIQYDSGDILRYVSETSLRQTAEKQIYSYRVELAMLFIVSTSPLCLVAALAVKPGLVMAGILVAAVYLLALRISMFVRYFYFFYSIGLCSVMKLSSFLSLPLILLVVAGGLCLLGSIKFVIVYYFFLAALISSVPILYMMKPSFVLVASTVYLLFAIGGYLIASYIDKLVSIRVGYCLIPIILAVLLIKYIRRCMHTLWDVCLKIRPPKSFYNKRLIS</sequence>
<keyword evidence="1" id="KW-0472">Membrane</keyword>